<evidence type="ECO:0000256" key="1">
    <source>
        <dbReference type="ARBA" id="ARBA00023002"/>
    </source>
</evidence>
<dbReference type="Gene3D" id="1.10.540.10">
    <property type="entry name" value="Acyl-CoA dehydrogenase/oxidase, N-terminal domain"/>
    <property type="match status" value="1"/>
</dbReference>
<dbReference type="AlphaFoldDB" id="X1NAG1"/>
<feature type="domain" description="Acyl-CoA oxidase/dehydrogenase middle" evidence="2">
    <location>
        <begin position="130"/>
        <end position="220"/>
    </location>
</feature>
<reference evidence="4" key="1">
    <citation type="journal article" date="2014" name="Front. Microbiol.">
        <title>High frequency of phylogenetically diverse reductive dehalogenase-homologous genes in deep subseafloor sedimentary metagenomes.</title>
        <authorList>
            <person name="Kawai M."/>
            <person name="Futagami T."/>
            <person name="Toyoda A."/>
            <person name="Takaki Y."/>
            <person name="Nishi S."/>
            <person name="Hori S."/>
            <person name="Arai W."/>
            <person name="Tsubouchi T."/>
            <person name="Morono Y."/>
            <person name="Uchiyama I."/>
            <person name="Ito T."/>
            <person name="Fujiyama A."/>
            <person name="Inagaki F."/>
            <person name="Takami H."/>
        </authorList>
    </citation>
    <scope>NUCLEOTIDE SEQUENCE</scope>
    <source>
        <strain evidence="4">Expedition CK06-06</strain>
    </source>
</reference>
<dbReference type="PANTHER" id="PTHR43292">
    <property type="entry name" value="ACYL-COA DEHYDROGENASE"/>
    <property type="match status" value="1"/>
</dbReference>
<proteinExistence type="predicted"/>
<sequence length="241" mass="27510">MEFGFTKEQEKFRKEIQEFFINELPSDNRMDHRHDLFLTERQLAFSWQLQQKAGEKGYLAPGWSKESGGLGLGNIEHGITTEEAGYWNVTWPSQQGLRVCGPPLHLFGSEEQKKKFLPAIAKGKQVWYQAFTEPEAGSDEANVQLRAVRNGDEFILNGQKTFITAQCPADYLYTLVKTEDTIPKHRGLSLFLIPAHAPGITYRPLLSMTTFTVEIFFDDVRISKDALTSTLNHLNYFSKPF</sequence>
<dbReference type="InterPro" id="IPR009100">
    <property type="entry name" value="AcylCoA_DH/oxidase_NM_dom_sf"/>
</dbReference>
<dbReference type="EMBL" id="BARV01026412">
    <property type="protein sequence ID" value="GAI40618.1"/>
    <property type="molecule type" value="Genomic_DNA"/>
</dbReference>
<dbReference type="GO" id="GO:0050660">
    <property type="term" value="F:flavin adenine dinucleotide binding"/>
    <property type="evidence" value="ECO:0007669"/>
    <property type="project" value="InterPro"/>
</dbReference>
<evidence type="ECO:0000259" key="3">
    <source>
        <dbReference type="Pfam" id="PF02771"/>
    </source>
</evidence>
<comment type="caution">
    <text evidence="4">The sequence shown here is derived from an EMBL/GenBank/DDBJ whole genome shotgun (WGS) entry which is preliminary data.</text>
</comment>
<dbReference type="GO" id="GO:0005886">
    <property type="term" value="C:plasma membrane"/>
    <property type="evidence" value="ECO:0007669"/>
    <property type="project" value="TreeGrafter"/>
</dbReference>
<dbReference type="GO" id="GO:0016627">
    <property type="term" value="F:oxidoreductase activity, acting on the CH-CH group of donors"/>
    <property type="evidence" value="ECO:0007669"/>
    <property type="project" value="InterPro"/>
</dbReference>
<organism evidence="4">
    <name type="scientific">marine sediment metagenome</name>
    <dbReference type="NCBI Taxonomy" id="412755"/>
    <lineage>
        <taxon>unclassified sequences</taxon>
        <taxon>metagenomes</taxon>
        <taxon>ecological metagenomes</taxon>
    </lineage>
</organism>
<feature type="domain" description="Acyl-CoA dehydrogenase/oxidase N-terminal" evidence="3">
    <location>
        <begin position="6"/>
        <end position="124"/>
    </location>
</feature>
<accession>X1NAG1</accession>
<dbReference type="Gene3D" id="2.40.110.10">
    <property type="entry name" value="Butyryl-CoA Dehydrogenase, subunit A, domain 2"/>
    <property type="match status" value="1"/>
</dbReference>
<dbReference type="InterPro" id="IPR037069">
    <property type="entry name" value="AcylCoA_DH/ox_N_sf"/>
</dbReference>
<dbReference type="SUPFAM" id="SSF56645">
    <property type="entry name" value="Acyl-CoA dehydrogenase NM domain-like"/>
    <property type="match status" value="1"/>
</dbReference>
<name>X1NAG1_9ZZZZ</name>
<evidence type="ECO:0000259" key="2">
    <source>
        <dbReference type="Pfam" id="PF02770"/>
    </source>
</evidence>
<dbReference type="InterPro" id="IPR006091">
    <property type="entry name" value="Acyl-CoA_Oxase/DH_mid-dom"/>
</dbReference>
<dbReference type="Pfam" id="PF02770">
    <property type="entry name" value="Acyl-CoA_dh_M"/>
    <property type="match status" value="1"/>
</dbReference>
<evidence type="ECO:0008006" key="5">
    <source>
        <dbReference type="Google" id="ProtNLM"/>
    </source>
</evidence>
<evidence type="ECO:0000313" key="4">
    <source>
        <dbReference type="EMBL" id="GAI40618.1"/>
    </source>
</evidence>
<dbReference type="InterPro" id="IPR046373">
    <property type="entry name" value="Acyl-CoA_Oxase/DH_mid-dom_sf"/>
</dbReference>
<dbReference type="InterPro" id="IPR052161">
    <property type="entry name" value="Mycobact_Acyl-CoA_DH"/>
</dbReference>
<dbReference type="PANTHER" id="PTHR43292:SF3">
    <property type="entry name" value="ACYL-COA DEHYDROGENASE FADE29"/>
    <property type="match status" value="1"/>
</dbReference>
<keyword evidence="1" id="KW-0560">Oxidoreductase</keyword>
<dbReference type="Pfam" id="PF02771">
    <property type="entry name" value="Acyl-CoA_dh_N"/>
    <property type="match status" value="1"/>
</dbReference>
<protein>
    <recommendedName>
        <fullName evidence="5">Acyl-CoA dehydrogenase/oxidase N-terminal domain-containing protein</fullName>
    </recommendedName>
</protein>
<gene>
    <name evidence="4" type="ORF">S06H3_42674</name>
</gene>
<dbReference type="InterPro" id="IPR013786">
    <property type="entry name" value="AcylCoA_DH/ox_N"/>
</dbReference>